<dbReference type="InterPro" id="IPR007219">
    <property type="entry name" value="XnlR_reg_dom"/>
</dbReference>
<dbReference type="STRING" id="985895.E4ZWI6"/>
<evidence type="ECO:0000256" key="1">
    <source>
        <dbReference type="ARBA" id="ARBA00004123"/>
    </source>
</evidence>
<dbReference type="OrthoDB" id="4898680at2759"/>
<dbReference type="GO" id="GO:0008270">
    <property type="term" value="F:zinc ion binding"/>
    <property type="evidence" value="ECO:0007669"/>
    <property type="project" value="InterPro"/>
</dbReference>
<evidence type="ECO:0000313" key="7">
    <source>
        <dbReference type="Proteomes" id="UP000002668"/>
    </source>
</evidence>
<dbReference type="GeneID" id="13288383"/>
<comment type="subcellular location">
    <subcellularLocation>
        <location evidence="1">Nucleus</location>
    </subcellularLocation>
</comment>
<evidence type="ECO:0000313" key="6">
    <source>
        <dbReference type="EMBL" id="CBX95962.1"/>
    </source>
</evidence>
<dbReference type="Gene3D" id="4.10.240.10">
    <property type="entry name" value="Zn(2)-C6 fungal-type DNA-binding domain"/>
    <property type="match status" value="1"/>
</dbReference>
<dbReference type="PROSITE" id="PS50048">
    <property type="entry name" value="ZN2_CY6_FUNGAL_2"/>
    <property type="match status" value="1"/>
</dbReference>
<dbReference type="InParanoid" id="E4ZWI6"/>
<dbReference type="GO" id="GO:0006351">
    <property type="term" value="P:DNA-templated transcription"/>
    <property type="evidence" value="ECO:0007669"/>
    <property type="project" value="InterPro"/>
</dbReference>
<dbReference type="GO" id="GO:0003677">
    <property type="term" value="F:DNA binding"/>
    <property type="evidence" value="ECO:0007669"/>
    <property type="project" value="InterPro"/>
</dbReference>
<dbReference type="Proteomes" id="UP000002668">
    <property type="component" value="Genome"/>
</dbReference>
<protein>
    <recommendedName>
        <fullName evidence="5">Zn(2)-C6 fungal-type domain-containing protein</fullName>
    </recommendedName>
</protein>
<organism evidence="7">
    <name type="scientific">Leptosphaeria maculans (strain JN3 / isolate v23.1.3 / race Av1-4-5-6-7-8)</name>
    <name type="common">Blackleg fungus</name>
    <name type="synonym">Phoma lingam</name>
    <dbReference type="NCBI Taxonomy" id="985895"/>
    <lineage>
        <taxon>Eukaryota</taxon>
        <taxon>Fungi</taxon>
        <taxon>Dikarya</taxon>
        <taxon>Ascomycota</taxon>
        <taxon>Pezizomycotina</taxon>
        <taxon>Dothideomycetes</taxon>
        <taxon>Pleosporomycetidae</taxon>
        <taxon>Pleosporales</taxon>
        <taxon>Pleosporineae</taxon>
        <taxon>Leptosphaeriaceae</taxon>
        <taxon>Plenodomus</taxon>
        <taxon>Plenodomus lingam/Leptosphaeria maculans species complex</taxon>
    </lineage>
</organism>
<dbReference type="AlphaFoldDB" id="E4ZWI6"/>
<feature type="region of interest" description="Disordered" evidence="4">
    <location>
        <begin position="1"/>
        <end position="22"/>
    </location>
</feature>
<keyword evidence="3" id="KW-0539">Nucleus</keyword>
<feature type="region of interest" description="Disordered" evidence="4">
    <location>
        <begin position="67"/>
        <end position="92"/>
    </location>
</feature>
<proteinExistence type="predicted"/>
<dbReference type="Pfam" id="PF04082">
    <property type="entry name" value="Fungal_trans"/>
    <property type="match status" value="1"/>
</dbReference>
<sequence>MTGNLCPARLRASHQDRRQNTSFRRNGKLQACEPCRKAKLRCDHMMPTCGRCARRNKIDKCVYHPAPLTKTGSASGPRHTSLESSSSESLGPDTLIMDYTEYEIQDRMPDIDEAHTMRRTLSQPLPSISNLIEENSVTAIGVVGASDSSDSGANSLSISAEDQPQQSRLQQQRSSADQASWEDVHHFDNKAAFINDFAVLAENELSIGIQPPTLNTVLVSQVTQSHIDRGAAVLTLFKDFQGIQRYIDKWFAFAGGFVVLGPMVKIYMDGIWSSWHKTLEVQKPADLKRMSEKIWENTLKPVSRLLNRHTTTRGFCANVTGELVRWEIIGIIITLVSLLAQSLKDGDPIFCSPEDVPVDRATLALRMLNGSEMCVSFCDDFKILNDLYLALLYENSIAYYTMRTRASYENSKKIAALSAAAICCNLHRDIKVDDDTPFFITELRKRLFICGYANDKRVAISAGKPPTMTRHYCQLQVPLDLTDAQMMSEGLDLQTAVQDLDEEGWNRRNKIHRCTYARLNATNALIAEEILEISLGHLSQEEIMRRAGEIEAKTNKCWAELPEFLRINIEDPWNSKRSPLELIFLVIIRLGHLEHHFLLQRTISKTAGFGPANPNVNLLPVCDEIFRFVLLMAENKDYFRDYQTDYIQMLAVHGVPTAAVLAVELLHQERNPTALSTLSYPLHRSETIQRLSVFVSCLGSIRTEAYGSQNCGRGHRFLKKILDMILGPGPAANTAIISPSGFDDLNDPTLGAPLLQAGSDGDFVKWLESMEWDQDTWLNFN</sequence>
<feature type="region of interest" description="Disordered" evidence="4">
    <location>
        <begin position="151"/>
        <end position="181"/>
    </location>
</feature>
<reference evidence="7" key="1">
    <citation type="journal article" date="2011" name="Nat. Commun.">
        <title>Effector diversification within compartments of the Leptosphaeria maculans genome affected by Repeat-Induced Point mutations.</title>
        <authorList>
            <person name="Rouxel T."/>
            <person name="Grandaubert J."/>
            <person name="Hane J.K."/>
            <person name="Hoede C."/>
            <person name="van de Wouw A.P."/>
            <person name="Couloux A."/>
            <person name="Dominguez V."/>
            <person name="Anthouard V."/>
            <person name="Bally P."/>
            <person name="Bourras S."/>
            <person name="Cozijnsen A.J."/>
            <person name="Ciuffetti L.M."/>
            <person name="Degrave A."/>
            <person name="Dilmaghani A."/>
            <person name="Duret L."/>
            <person name="Fudal I."/>
            <person name="Goodwin S.B."/>
            <person name="Gout L."/>
            <person name="Glaser N."/>
            <person name="Linglin J."/>
            <person name="Kema G.H.J."/>
            <person name="Lapalu N."/>
            <person name="Lawrence C.B."/>
            <person name="May K."/>
            <person name="Meyer M."/>
            <person name="Ollivier B."/>
            <person name="Poulain J."/>
            <person name="Schoch C.L."/>
            <person name="Simon A."/>
            <person name="Spatafora J.W."/>
            <person name="Stachowiak A."/>
            <person name="Turgeon B.G."/>
            <person name="Tyler B.M."/>
            <person name="Vincent D."/>
            <person name="Weissenbach J."/>
            <person name="Amselem J."/>
            <person name="Quesneville H."/>
            <person name="Oliver R.P."/>
            <person name="Wincker P."/>
            <person name="Balesdent M.-H."/>
            <person name="Howlett B.J."/>
        </authorList>
    </citation>
    <scope>NUCLEOTIDE SEQUENCE [LARGE SCALE GENOMIC DNA]</scope>
    <source>
        <strain evidence="7">JN3 / isolate v23.1.3 / race Av1-4-5-6-7-8</strain>
    </source>
</reference>
<dbReference type="CDD" id="cd12148">
    <property type="entry name" value="fungal_TF_MHR"/>
    <property type="match status" value="1"/>
</dbReference>
<evidence type="ECO:0000256" key="2">
    <source>
        <dbReference type="ARBA" id="ARBA00022723"/>
    </source>
</evidence>
<dbReference type="GO" id="GO:0005634">
    <property type="term" value="C:nucleus"/>
    <property type="evidence" value="ECO:0007669"/>
    <property type="project" value="UniProtKB-SubCell"/>
</dbReference>
<dbReference type="PANTHER" id="PTHR31001">
    <property type="entry name" value="UNCHARACTERIZED TRANSCRIPTIONAL REGULATORY PROTEIN"/>
    <property type="match status" value="1"/>
</dbReference>
<gene>
    <name evidence="6" type="ORF">LEMA_P031140.1</name>
</gene>
<accession>E4ZWI6</accession>
<name>E4ZWI6_LEPMJ</name>
<dbReference type="SUPFAM" id="SSF57701">
    <property type="entry name" value="Zn2/Cys6 DNA-binding domain"/>
    <property type="match status" value="1"/>
</dbReference>
<dbReference type="InterPro" id="IPR036864">
    <property type="entry name" value="Zn2-C6_fun-type_DNA-bd_sf"/>
</dbReference>
<dbReference type="GO" id="GO:0000981">
    <property type="term" value="F:DNA-binding transcription factor activity, RNA polymerase II-specific"/>
    <property type="evidence" value="ECO:0007669"/>
    <property type="project" value="InterPro"/>
</dbReference>
<dbReference type="InterPro" id="IPR050613">
    <property type="entry name" value="Sec_Metabolite_Reg"/>
</dbReference>
<keyword evidence="7" id="KW-1185">Reference proteome</keyword>
<dbReference type="EMBL" id="FP929127">
    <property type="protein sequence ID" value="CBX95962.1"/>
    <property type="molecule type" value="Genomic_DNA"/>
</dbReference>
<dbReference type="SMART" id="SM00066">
    <property type="entry name" value="GAL4"/>
    <property type="match status" value="1"/>
</dbReference>
<evidence type="ECO:0000256" key="4">
    <source>
        <dbReference type="SAM" id="MobiDB-lite"/>
    </source>
</evidence>
<feature type="compositionally biased region" description="Low complexity" evidence="4">
    <location>
        <begin position="151"/>
        <end position="179"/>
    </location>
</feature>
<dbReference type="CDD" id="cd00067">
    <property type="entry name" value="GAL4"/>
    <property type="match status" value="1"/>
</dbReference>
<dbReference type="PANTHER" id="PTHR31001:SF40">
    <property type="entry name" value="ZN(II)2CYS6 TRANSCRIPTION FACTOR (EUROFUNG)"/>
    <property type="match status" value="1"/>
</dbReference>
<evidence type="ECO:0000256" key="3">
    <source>
        <dbReference type="ARBA" id="ARBA00023242"/>
    </source>
</evidence>
<feature type="domain" description="Zn(2)-C6 fungal-type" evidence="5">
    <location>
        <begin position="31"/>
        <end position="63"/>
    </location>
</feature>
<dbReference type="InterPro" id="IPR001138">
    <property type="entry name" value="Zn2Cys6_DnaBD"/>
</dbReference>
<dbReference type="VEuPathDB" id="FungiDB:LEMA_P031140.1"/>
<dbReference type="RefSeq" id="XP_003839441.1">
    <property type="nucleotide sequence ID" value="XM_003839393.1"/>
</dbReference>
<dbReference type="PROSITE" id="PS00463">
    <property type="entry name" value="ZN2_CY6_FUNGAL_1"/>
    <property type="match status" value="1"/>
</dbReference>
<evidence type="ECO:0000259" key="5">
    <source>
        <dbReference type="PROSITE" id="PS50048"/>
    </source>
</evidence>
<dbReference type="OMA" id="FDWEQEI"/>
<dbReference type="HOGENOM" id="CLU_013296_2_1_1"/>
<keyword evidence="2" id="KW-0479">Metal-binding</keyword>
<dbReference type="eggNOG" id="ENOG502SJR6">
    <property type="taxonomic scope" value="Eukaryota"/>
</dbReference>
<dbReference type="Pfam" id="PF00172">
    <property type="entry name" value="Zn_clus"/>
    <property type="match status" value="1"/>
</dbReference>